<feature type="signal peptide" evidence="3">
    <location>
        <begin position="1"/>
        <end position="20"/>
    </location>
</feature>
<dbReference type="AlphaFoldDB" id="A0A2K8QTM7"/>
<dbReference type="InterPro" id="IPR016052">
    <property type="entry name" value="YgiW/YdeI"/>
</dbReference>
<dbReference type="RefSeq" id="WP_038917334.1">
    <property type="nucleotide sequence ID" value="NZ_BMJF01000013.1"/>
</dbReference>
<feature type="chain" id="PRO_5014675122" evidence="3">
    <location>
        <begin position="21"/>
        <end position="135"/>
    </location>
</feature>
<evidence type="ECO:0000256" key="2">
    <source>
        <dbReference type="SAM" id="MobiDB-lite"/>
    </source>
</evidence>
<dbReference type="GeneID" id="66567039"/>
<dbReference type="InterPro" id="IPR005220">
    <property type="entry name" value="CarO-like"/>
</dbReference>
<dbReference type="NCBIfam" id="NF033674">
    <property type="entry name" value="stress_OB_fold"/>
    <property type="match status" value="1"/>
</dbReference>
<proteinExistence type="predicted"/>
<keyword evidence="5" id="KW-1185">Reference proteome</keyword>
<name>A0A2K8QTM7_9GAMM</name>
<dbReference type="Proteomes" id="UP000231901">
    <property type="component" value="Chromosome"/>
</dbReference>
<protein>
    <submittedName>
        <fullName evidence="4">TIGR00156 family protein</fullName>
    </submittedName>
</protein>
<dbReference type="Gene3D" id="2.40.50.200">
    <property type="entry name" value="Bacterial OB-fold"/>
    <property type="match status" value="1"/>
</dbReference>
<dbReference type="SUPFAM" id="SSF101756">
    <property type="entry name" value="Hypothetical protein YgiW"/>
    <property type="match status" value="1"/>
</dbReference>
<evidence type="ECO:0000256" key="3">
    <source>
        <dbReference type="SAM" id="SignalP"/>
    </source>
</evidence>
<dbReference type="OrthoDB" id="598245at2"/>
<evidence type="ECO:0000256" key="1">
    <source>
        <dbReference type="ARBA" id="ARBA00022729"/>
    </source>
</evidence>
<dbReference type="Pfam" id="PF04076">
    <property type="entry name" value="BOF"/>
    <property type="match status" value="1"/>
</dbReference>
<dbReference type="InterPro" id="IPR036700">
    <property type="entry name" value="BOBF_sf"/>
</dbReference>
<dbReference type="PANTHER" id="PTHR36571">
    <property type="entry name" value="PROTEIN YGIW"/>
    <property type="match status" value="1"/>
</dbReference>
<reference evidence="5" key="1">
    <citation type="journal article" date="2018" name="Genome Announc.">
        <title>Complete genome sequence of a Dickeya fangzhongdai type strain causing bleeding canker of pear tree trunks.</title>
        <authorList>
            <person name="Zhao Y."/>
            <person name="Tian Y."/>
            <person name="Li X."/>
            <person name="Hu B."/>
        </authorList>
    </citation>
    <scope>NUCLEOTIDE SEQUENCE [LARGE SCALE GENOMIC DNA]</scope>
    <source>
        <strain evidence="5">DSM 101947</strain>
    </source>
</reference>
<organism evidence="4 5">
    <name type="scientific">Dickeya fangzhongdai</name>
    <dbReference type="NCBI Taxonomy" id="1778540"/>
    <lineage>
        <taxon>Bacteria</taxon>
        <taxon>Pseudomonadati</taxon>
        <taxon>Pseudomonadota</taxon>
        <taxon>Gammaproteobacteria</taxon>
        <taxon>Enterobacterales</taxon>
        <taxon>Pectobacteriaceae</taxon>
        <taxon>Dickeya</taxon>
    </lineage>
</organism>
<evidence type="ECO:0000313" key="4">
    <source>
        <dbReference type="EMBL" id="ATZ96448.1"/>
    </source>
</evidence>
<evidence type="ECO:0000313" key="5">
    <source>
        <dbReference type="Proteomes" id="UP000231901"/>
    </source>
</evidence>
<gene>
    <name evidence="4" type="ORF">CVE23_22220</name>
</gene>
<feature type="compositionally biased region" description="Low complexity" evidence="2">
    <location>
        <begin position="29"/>
        <end position="41"/>
    </location>
</feature>
<dbReference type="KEGG" id="dfn:CVE23_22220"/>
<dbReference type="EMBL" id="CP025003">
    <property type="protein sequence ID" value="ATZ96448.1"/>
    <property type="molecule type" value="Genomic_DNA"/>
</dbReference>
<keyword evidence="1 3" id="KW-0732">Signal</keyword>
<sequence>MKKRIVLVAVAALCSASLSAAQTGGFLGPSESAPTPPSSATGGFSGPDGSLTTVAQAKDMRDDSWVRLQGNIIQRVGKDDYQFRDATGTILVDIDDRRWEGQTITPEDRVELKGELDKDFSSVQLDVKQIRKIQK</sequence>
<accession>A0A2K8QTM7</accession>
<dbReference type="NCBIfam" id="TIGR00156">
    <property type="entry name" value="YgiW/YdeI family stress tolerance OB fold protein"/>
    <property type="match status" value="1"/>
</dbReference>
<feature type="region of interest" description="Disordered" evidence="2">
    <location>
        <begin position="26"/>
        <end position="50"/>
    </location>
</feature>
<dbReference type="PANTHER" id="PTHR36571:SF1">
    <property type="entry name" value="PROTEIN YGIW"/>
    <property type="match status" value="1"/>
</dbReference>